<keyword evidence="8" id="KW-1185">Reference proteome</keyword>
<dbReference type="SUPFAM" id="SSF81321">
    <property type="entry name" value="Family A G protein-coupled receptor-like"/>
    <property type="match status" value="1"/>
</dbReference>
<dbReference type="PROSITE" id="PS50262">
    <property type="entry name" value="G_PROTEIN_RECEP_F1_2"/>
    <property type="match status" value="1"/>
</dbReference>
<reference evidence="7" key="2">
    <citation type="submission" date="2020-11" db="EMBL/GenBank/DDBJ databases">
        <authorList>
            <person name="McCartney M.A."/>
            <person name="Auch B."/>
            <person name="Kono T."/>
            <person name="Mallez S."/>
            <person name="Becker A."/>
            <person name="Gohl D.M."/>
            <person name="Silverstein K.A.T."/>
            <person name="Koren S."/>
            <person name="Bechman K.B."/>
            <person name="Herman A."/>
            <person name="Abrahante J.E."/>
            <person name="Garbe J."/>
        </authorList>
    </citation>
    <scope>NUCLEOTIDE SEQUENCE</scope>
    <source>
        <strain evidence="7">Duluth1</strain>
        <tissue evidence="7">Whole animal</tissue>
    </source>
</reference>
<keyword evidence="4 5" id="KW-0472">Membrane</keyword>
<proteinExistence type="predicted"/>
<comment type="subcellular location">
    <subcellularLocation>
        <location evidence="1">Membrane</location>
    </subcellularLocation>
</comment>
<evidence type="ECO:0000256" key="2">
    <source>
        <dbReference type="ARBA" id="ARBA00022692"/>
    </source>
</evidence>
<comment type="caution">
    <text evidence="7">The sequence shown here is derived from an EMBL/GenBank/DDBJ whole genome shotgun (WGS) entry which is preliminary data.</text>
</comment>
<accession>A0A9D4S0D5</accession>
<gene>
    <name evidence="7" type="ORF">DPMN_009809</name>
</gene>
<feature type="transmembrane region" description="Helical" evidence="5">
    <location>
        <begin position="80"/>
        <end position="101"/>
    </location>
</feature>
<dbReference type="GO" id="GO:0016020">
    <property type="term" value="C:membrane"/>
    <property type="evidence" value="ECO:0007669"/>
    <property type="project" value="UniProtKB-SubCell"/>
</dbReference>
<evidence type="ECO:0000256" key="5">
    <source>
        <dbReference type="SAM" id="Phobius"/>
    </source>
</evidence>
<feature type="domain" description="G-protein coupled receptors family 1 profile" evidence="6">
    <location>
        <begin position="1"/>
        <end position="136"/>
    </location>
</feature>
<name>A0A9D4S0D5_DREPO</name>
<evidence type="ECO:0000313" key="7">
    <source>
        <dbReference type="EMBL" id="KAH3885810.1"/>
    </source>
</evidence>
<dbReference type="Gene3D" id="1.20.1070.10">
    <property type="entry name" value="Rhodopsin 7-helix transmembrane proteins"/>
    <property type="match status" value="1"/>
</dbReference>
<dbReference type="EMBL" id="JAIWYP010000001">
    <property type="protein sequence ID" value="KAH3885810.1"/>
    <property type="molecule type" value="Genomic_DNA"/>
</dbReference>
<evidence type="ECO:0000256" key="4">
    <source>
        <dbReference type="ARBA" id="ARBA00023136"/>
    </source>
</evidence>
<organism evidence="7 8">
    <name type="scientific">Dreissena polymorpha</name>
    <name type="common">Zebra mussel</name>
    <name type="synonym">Mytilus polymorpha</name>
    <dbReference type="NCBI Taxonomy" id="45954"/>
    <lineage>
        <taxon>Eukaryota</taxon>
        <taxon>Metazoa</taxon>
        <taxon>Spiralia</taxon>
        <taxon>Lophotrochozoa</taxon>
        <taxon>Mollusca</taxon>
        <taxon>Bivalvia</taxon>
        <taxon>Autobranchia</taxon>
        <taxon>Heteroconchia</taxon>
        <taxon>Euheterodonta</taxon>
        <taxon>Imparidentia</taxon>
        <taxon>Neoheterodontei</taxon>
        <taxon>Myida</taxon>
        <taxon>Dreissenoidea</taxon>
        <taxon>Dreissenidae</taxon>
        <taxon>Dreissena</taxon>
    </lineage>
</organism>
<dbReference type="InterPro" id="IPR017452">
    <property type="entry name" value="GPCR_Rhodpsn_7TM"/>
</dbReference>
<evidence type="ECO:0000313" key="8">
    <source>
        <dbReference type="Proteomes" id="UP000828390"/>
    </source>
</evidence>
<sequence>MDMQYPPRDNLCYMANVITLQSYKTVMIILSSANVACLLGSDVVSLLALVYLHKVLRKIQPAIDPVQSALSSETYKVHKAIVRTLIIVLIIYHLSVVPMAIGSTFALLTNKAIQLILSKIIGIASFLNALINPIIIMTRQAKLKRSLLHDVQTLKRALCYRTDSDI</sequence>
<evidence type="ECO:0000256" key="1">
    <source>
        <dbReference type="ARBA" id="ARBA00004370"/>
    </source>
</evidence>
<dbReference type="AlphaFoldDB" id="A0A9D4S0D5"/>
<keyword evidence="2 5" id="KW-0812">Transmembrane</keyword>
<feature type="transmembrane region" description="Helical" evidence="5">
    <location>
        <begin position="113"/>
        <end position="136"/>
    </location>
</feature>
<dbReference type="Proteomes" id="UP000828390">
    <property type="component" value="Unassembled WGS sequence"/>
</dbReference>
<reference evidence="7" key="1">
    <citation type="journal article" date="2019" name="bioRxiv">
        <title>The Genome of the Zebra Mussel, Dreissena polymorpha: A Resource for Invasive Species Research.</title>
        <authorList>
            <person name="McCartney M.A."/>
            <person name="Auch B."/>
            <person name="Kono T."/>
            <person name="Mallez S."/>
            <person name="Zhang Y."/>
            <person name="Obille A."/>
            <person name="Becker A."/>
            <person name="Abrahante J.E."/>
            <person name="Garbe J."/>
            <person name="Badalamenti J.P."/>
            <person name="Herman A."/>
            <person name="Mangelson H."/>
            <person name="Liachko I."/>
            <person name="Sullivan S."/>
            <person name="Sone E.D."/>
            <person name="Koren S."/>
            <person name="Silverstein K.A.T."/>
            <person name="Beckman K.B."/>
            <person name="Gohl D.M."/>
        </authorList>
    </citation>
    <scope>NUCLEOTIDE SEQUENCE</scope>
    <source>
        <strain evidence="7">Duluth1</strain>
        <tissue evidence="7">Whole animal</tissue>
    </source>
</reference>
<evidence type="ECO:0000259" key="6">
    <source>
        <dbReference type="PROSITE" id="PS50262"/>
    </source>
</evidence>
<evidence type="ECO:0000256" key="3">
    <source>
        <dbReference type="ARBA" id="ARBA00022989"/>
    </source>
</evidence>
<feature type="transmembrane region" description="Helical" evidence="5">
    <location>
        <begin position="26"/>
        <end position="52"/>
    </location>
</feature>
<keyword evidence="3 5" id="KW-1133">Transmembrane helix</keyword>
<protein>
    <recommendedName>
        <fullName evidence="6">G-protein coupled receptors family 1 profile domain-containing protein</fullName>
    </recommendedName>
</protein>